<accession>A0A1F6NKN3</accession>
<feature type="region of interest" description="Disordered" evidence="1">
    <location>
        <begin position="230"/>
        <end position="251"/>
    </location>
</feature>
<dbReference type="AlphaFoldDB" id="A0A1F6NKN3"/>
<dbReference type="PANTHER" id="PTHR38731">
    <property type="entry name" value="LIPL45-RELATED LIPOPROTEIN-RELATED"/>
    <property type="match status" value="1"/>
</dbReference>
<reference evidence="4 5" key="1">
    <citation type="journal article" date="2016" name="Nat. Commun.">
        <title>Thousands of microbial genomes shed light on interconnected biogeochemical processes in an aquifer system.</title>
        <authorList>
            <person name="Anantharaman K."/>
            <person name="Brown C.T."/>
            <person name="Hug L.A."/>
            <person name="Sharon I."/>
            <person name="Castelle C.J."/>
            <person name="Probst A.J."/>
            <person name="Thomas B.C."/>
            <person name="Singh A."/>
            <person name="Wilkins M.J."/>
            <person name="Karaoz U."/>
            <person name="Brodie E.L."/>
            <person name="Williams K.H."/>
            <person name="Hubbard S.S."/>
            <person name="Banfield J.F."/>
        </authorList>
    </citation>
    <scope>NUCLEOTIDE SEQUENCE [LARGE SCALE GENOMIC DNA]</scope>
</reference>
<keyword evidence="2" id="KW-0812">Transmembrane</keyword>
<feature type="domain" description="FecR protein" evidence="3">
    <location>
        <begin position="90"/>
        <end position="174"/>
    </location>
</feature>
<dbReference type="EMBL" id="MFQR01000022">
    <property type="protein sequence ID" value="OGH84429.1"/>
    <property type="molecule type" value="Genomic_DNA"/>
</dbReference>
<dbReference type="Gene3D" id="2.60.120.1440">
    <property type="match status" value="1"/>
</dbReference>
<evidence type="ECO:0000313" key="5">
    <source>
        <dbReference type="Proteomes" id="UP000177803"/>
    </source>
</evidence>
<gene>
    <name evidence="4" type="ORF">A2261_00815</name>
</gene>
<dbReference type="Pfam" id="PF04773">
    <property type="entry name" value="FecR"/>
    <property type="match status" value="1"/>
</dbReference>
<feature type="compositionally biased region" description="Low complexity" evidence="1">
    <location>
        <begin position="237"/>
        <end position="250"/>
    </location>
</feature>
<evidence type="ECO:0000256" key="2">
    <source>
        <dbReference type="SAM" id="Phobius"/>
    </source>
</evidence>
<sequence length="466" mass="51412">MTEQKTEGTNRKLVMWTLAIIIFGGVWYFTRINQVVAPINSPDVGQSLIAGEIAFAEGAVEYKRDGTWTRAEQGTALKEGDAIEVVGVGKAIINLDDGSAIRLNANSAVTLASLAPSNFIIANNKGQVYTRVAKSDRVFEVKVDDVNYRSVGTAYKTINEEKIKGVEVYESKVKVLGVTNTELLVEQGNKYYVVNKDNKKIEKTLVKITQTEVDKDEFLKWNKAQDSAAAVSNENKTTASETNESASETSAVKDDLKIEDEVVIQKPAEISGIVLTGKQVSGGIYLSWKVTGLETPNGFKVVKSAEKNPVYPGNDYQYLSDSNVRSYKWVLNTGSSYYFRVCQYVDGKCMAYSNNVYVKAPVVEIPTEDTASTDAVRSLSLVSVGESKVTWKINGYSKNGFKLVYSQNSSPTYPTRDGDKYQYFSEPETRSANLDAFEGEGEYYVRVCEYLGGKCGVYSNQIKVSL</sequence>
<evidence type="ECO:0000256" key="1">
    <source>
        <dbReference type="SAM" id="MobiDB-lite"/>
    </source>
</evidence>
<organism evidence="4 5">
    <name type="scientific">Candidatus Magasanikbacteria bacterium RIFOXYA2_FULL_44_8</name>
    <dbReference type="NCBI Taxonomy" id="1798696"/>
    <lineage>
        <taxon>Bacteria</taxon>
        <taxon>Candidatus Magasanikiibacteriota</taxon>
    </lineage>
</organism>
<evidence type="ECO:0000259" key="3">
    <source>
        <dbReference type="Pfam" id="PF04773"/>
    </source>
</evidence>
<dbReference type="Proteomes" id="UP000177803">
    <property type="component" value="Unassembled WGS sequence"/>
</dbReference>
<feature type="transmembrane region" description="Helical" evidence="2">
    <location>
        <begin position="12"/>
        <end position="30"/>
    </location>
</feature>
<name>A0A1F6NKN3_9BACT</name>
<dbReference type="InterPro" id="IPR006860">
    <property type="entry name" value="FecR"/>
</dbReference>
<evidence type="ECO:0000313" key="4">
    <source>
        <dbReference type="EMBL" id="OGH84429.1"/>
    </source>
</evidence>
<dbReference type="PANTHER" id="PTHR38731:SF3">
    <property type="entry name" value="BLL6125 PROTEIN"/>
    <property type="match status" value="1"/>
</dbReference>
<keyword evidence="2" id="KW-1133">Transmembrane helix</keyword>
<comment type="caution">
    <text evidence="4">The sequence shown here is derived from an EMBL/GenBank/DDBJ whole genome shotgun (WGS) entry which is preliminary data.</text>
</comment>
<keyword evidence="2" id="KW-0472">Membrane</keyword>
<protein>
    <recommendedName>
        <fullName evidence="3">FecR protein domain-containing protein</fullName>
    </recommendedName>
</protein>
<proteinExistence type="predicted"/>